<gene>
    <name evidence="1" type="ORF">MNBD_GAMMA24-2622</name>
</gene>
<name>A0A3B1BR22_9ZZZZ</name>
<protein>
    <submittedName>
        <fullName evidence="1">Uncharacterized protein</fullName>
    </submittedName>
</protein>
<sequence length="827" mass="90421">MKQTKKTNWGWMFLSVLPVASLLAAGLGFAEPAIAGPDLQVRVWVDARSVHKNSNNTYNFTIRGYVKNIGNVNYVSRQNQQVLFLHKVGSSQHITDWHFTRLNRGQAMNVHVPVINQPGGEFVPSYELALSFDPDIYMDRNSANDDRNSRNNQATISSRTISGAFARASGGVQVRPVGVRTGGLDNPIILPKPRGKLTDLIPVVVNANQGAIQVKNIGGGSAGSSKLFVICSVVLSDGRNTVPCAAGLHLPNYDAANNTLMYRIPALRPGASHALRLFGPRALPRRPGIYGMKLFADGERRIAESNERNNAIRLDTVINSGALPDLKIVRVTTRINSRVMGICRTGRKARPQSSIEVLNFDLEVKNVGRGTAYMNRDGVIVSAQTMDFHERVFDTSKYYLGGRGGPGYFMGPHGRQNWILKKMAQVNPGKTFKATSHLGIGYNNKTFTINRLRELAGQTHRFRIKLTSYGKPGLKESNTRNNEYIVSYTFPRNFCMSQVVGEINTLIGNNQTVKPNISGFQFAGGKRCIAPGGIFTIKGSAFGNSADSRTIELGGNGLGVNLTIKSWNSRIIRVQLPRATRLQYRKNYWVRIQAPAVAGSVRTLSNLKRGVVLCPPTVHAGGSGSSGNQSAGQQNGGRGINVQTGLPDLVISRLVMGNPSPGCFAYSDGAGNKKFYKLAPIPTTITLKNIGPVSYSTRDRSRNKPLAIGIIGDRFVGRPDRHGYSLCAVPLANIRLSNLNIPAGGSKTIRTNLKMEVCKVPKKGAVKKRTTRLPQSLVNSLLGRSRSIKIGIGKAVFIKNKIPQEGNYNNNFQRSMFRFPDRICRGR</sequence>
<dbReference type="InterPro" id="IPR013783">
    <property type="entry name" value="Ig-like_fold"/>
</dbReference>
<organism evidence="1">
    <name type="scientific">hydrothermal vent metagenome</name>
    <dbReference type="NCBI Taxonomy" id="652676"/>
    <lineage>
        <taxon>unclassified sequences</taxon>
        <taxon>metagenomes</taxon>
        <taxon>ecological metagenomes</taxon>
    </lineage>
</organism>
<dbReference type="Gene3D" id="2.60.40.10">
    <property type="entry name" value="Immunoglobulins"/>
    <property type="match status" value="2"/>
</dbReference>
<dbReference type="AlphaFoldDB" id="A0A3B1BR22"/>
<reference evidence="1" key="1">
    <citation type="submission" date="2018-06" db="EMBL/GenBank/DDBJ databases">
        <authorList>
            <person name="Zhirakovskaya E."/>
        </authorList>
    </citation>
    <scope>NUCLEOTIDE SEQUENCE</scope>
</reference>
<proteinExistence type="predicted"/>
<accession>A0A3B1BR22</accession>
<evidence type="ECO:0000313" key="1">
    <source>
        <dbReference type="EMBL" id="VAX14653.1"/>
    </source>
</evidence>
<dbReference type="EMBL" id="UOFZ01000187">
    <property type="protein sequence ID" value="VAX14653.1"/>
    <property type="molecule type" value="Genomic_DNA"/>
</dbReference>